<dbReference type="AlphaFoldDB" id="A0A1S9P8G5"/>
<organism evidence="10 11">
    <name type="scientific">Mucilaginibacter pedocola</name>
    <dbReference type="NCBI Taxonomy" id="1792845"/>
    <lineage>
        <taxon>Bacteria</taxon>
        <taxon>Pseudomonadati</taxon>
        <taxon>Bacteroidota</taxon>
        <taxon>Sphingobacteriia</taxon>
        <taxon>Sphingobacteriales</taxon>
        <taxon>Sphingobacteriaceae</taxon>
        <taxon>Mucilaginibacter</taxon>
    </lineage>
</organism>
<dbReference type="PROSITE" id="PS50929">
    <property type="entry name" value="ABC_TM1F"/>
    <property type="match status" value="1"/>
</dbReference>
<evidence type="ECO:0000256" key="3">
    <source>
        <dbReference type="ARBA" id="ARBA00022741"/>
    </source>
</evidence>
<comment type="caution">
    <text evidence="10">The sequence shown here is derived from an EMBL/GenBank/DDBJ whole genome shotgun (WGS) entry which is preliminary data.</text>
</comment>
<keyword evidence="5 7" id="KW-1133">Transmembrane helix</keyword>
<dbReference type="STRING" id="1792845.BC343_14210"/>
<sequence>MVQILKSISRILFPHEKRRLAWLVAFDVFTTLLDIAFLSALVLLVNYYTGTAPNGSKAWLTQMLAGKEPLLLMGVFLLLFAAKNAFGFWVQKKQHHFFYGVASRLSERNILQYLRDGYGRFVHTDSSVEMRRISNQPIEFSHHILTGLQQMVSQGLLVAFTLTVLLLYHPALVLALTLLLLPPSLALHYFSRRKLTALKQQIKATNAKVIQHLNESLAGYVESNIYDGEGFFSRRYLRYQQGLNNTLASQQTWQALPARAMEVFAVAGILMLVVLSKSNGPVAGMDMLTIGVFMAAAYKVMPALVKMMNSAGQIKTYEFILDSLMPNKELNTSPKATINEIDNIEFKDVVFSYPQRRVLEGLSFELSKGDLLGLSAVSGKGKTTIINLLLGFLEVEDGNISINHKPTAFADRAAYRSHISLVKQQPFFIHNTLIKNITLSDDEPDRPRLQYALQFCGLDKVLTQYPDGINQLITENGKNISGGQRQRLALARAIYHDFDLLILDEPFSEMDSDAEQEILLRLAELVAGGKIVILITHNKASLAFCTKVLNLTEAYA</sequence>
<evidence type="ECO:0000313" key="10">
    <source>
        <dbReference type="EMBL" id="OOQ57266.1"/>
    </source>
</evidence>
<keyword evidence="11" id="KW-1185">Reference proteome</keyword>
<dbReference type="RefSeq" id="WP_078350556.1">
    <property type="nucleotide sequence ID" value="NZ_MBTF01000036.1"/>
</dbReference>
<dbReference type="PANTHER" id="PTHR24221">
    <property type="entry name" value="ATP-BINDING CASSETTE SUB-FAMILY B"/>
    <property type="match status" value="1"/>
</dbReference>
<dbReference type="InterPro" id="IPR036640">
    <property type="entry name" value="ABC1_TM_sf"/>
</dbReference>
<dbReference type="Gene3D" id="3.40.50.300">
    <property type="entry name" value="P-loop containing nucleotide triphosphate hydrolases"/>
    <property type="match status" value="1"/>
</dbReference>
<evidence type="ECO:0000313" key="11">
    <source>
        <dbReference type="Proteomes" id="UP000189739"/>
    </source>
</evidence>
<reference evidence="10 11" key="1">
    <citation type="submission" date="2016-07" db="EMBL/GenBank/DDBJ databases">
        <title>Genomic analysis of zinc-resistant bacterium Mucilaginibacter pedocola TBZ30.</title>
        <authorList>
            <person name="Huang J."/>
            <person name="Tang J."/>
        </authorList>
    </citation>
    <scope>NUCLEOTIDE SEQUENCE [LARGE SCALE GENOMIC DNA]</scope>
    <source>
        <strain evidence="10 11">TBZ30</strain>
    </source>
</reference>
<dbReference type="CDD" id="cd03228">
    <property type="entry name" value="ABCC_MRP_Like"/>
    <property type="match status" value="1"/>
</dbReference>
<dbReference type="GO" id="GO:0034040">
    <property type="term" value="F:ATPase-coupled lipid transmembrane transporter activity"/>
    <property type="evidence" value="ECO:0007669"/>
    <property type="project" value="TreeGrafter"/>
</dbReference>
<gene>
    <name evidence="10" type="ORF">BC343_14210</name>
</gene>
<dbReference type="OrthoDB" id="1522160at2"/>
<evidence type="ECO:0000256" key="5">
    <source>
        <dbReference type="ARBA" id="ARBA00022989"/>
    </source>
</evidence>
<protein>
    <recommendedName>
        <fullName evidence="12">ABC transporter</fullName>
    </recommendedName>
</protein>
<dbReference type="PROSITE" id="PS00211">
    <property type="entry name" value="ABC_TRANSPORTER_1"/>
    <property type="match status" value="1"/>
</dbReference>
<comment type="subcellular location">
    <subcellularLocation>
        <location evidence="1">Cell membrane</location>
        <topology evidence="1">Multi-pass membrane protein</topology>
    </subcellularLocation>
</comment>
<keyword evidence="6 7" id="KW-0472">Membrane</keyword>
<evidence type="ECO:0000256" key="1">
    <source>
        <dbReference type="ARBA" id="ARBA00004651"/>
    </source>
</evidence>
<evidence type="ECO:0000256" key="4">
    <source>
        <dbReference type="ARBA" id="ARBA00022840"/>
    </source>
</evidence>
<dbReference type="InterPro" id="IPR039421">
    <property type="entry name" value="Type_1_exporter"/>
</dbReference>
<proteinExistence type="predicted"/>
<dbReference type="SMART" id="SM00382">
    <property type="entry name" value="AAA"/>
    <property type="match status" value="1"/>
</dbReference>
<dbReference type="InterPro" id="IPR017871">
    <property type="entry name" value="ABC_transporter-like_CS"/>
</dbReference>
<dbReference type="InterPro" id="IPR011527">
    <property type="entry name" value="ABC1_TM_dom"/>
</dbReference>
<feature type="domain" description="ABC transmembrane type-1" evidence="9">
    <location>
        <begin position="28"/>
        <end position="316"/>
    </location>
</feature>
<evidence type="ECO:0000256" key="7">
    <source>
        <dbReference type="SAM" id="Phobius"/>
    </source>
</evidence>
<evidence type="ECO:0008006" key="12">
    <source>
        <dbReference type="Google" id="ProtNLM"/>
    </source>
</evidence>
<dbReference type="GO" id="GO:0005886">
    <property type="term" value="C:plasma membrane"/>
    <property type="evidence" value="ECO:0007669"/>
    <property type="project" value="UniProtKB-SubCell"/>
</dbReference>
<dbReference type="Gene3D" id="1.20.1560.10">
    <property type="entry name" value="ABC transporter type 1, transmembrane domain"/>
    <property type="match status" value="1"/>
</dbReference>
<dbReference type="Pfam" id="PF00664">
    <property type="entry name" value="ABC_membrane"/>
    <property type="match status" value="1"/>
</dbReference>
<evidence type="ECO:0000259" key="9">
    <source>
        <dbReference type="PROSITE" id="PS50929"/>
    </source>
</evidence>
<evidence type="ECO:0000256" key="6">
    <source>
        <dbReference type="ARBA" id="ARBA00023136"/>
    </source>
</evidence>
<evidence type="ECO:0000259" key="8">
    <source>
        <dbReference type="PROSITE" id="PS50893"/>
    </source>
</evidence>
<dbReference type="PANTHER" id="PTHR24221:SF654">
    <property type="entry name" value="ATP-BINDING CASSETTE SUB-FAMILY B MEMBER 6"/>
    <property type="match status" value="1"/>
</dbReference>
<dbReference type="GO" id="GO:0140359">
    <property type="term" value="F:ABC-type transporter activity"/>
    <property type="evidence" value="ECO:0007669"/>
    <property type="project" value="InterPro"/>
</dbReference>
<dbReference type="GO" id="GO:0016887">
    <property type="term" value="F:ATP hydrolysis activity"/>
    <property type="evidence" value="ECO:0007669"/>
    <property type="project" value="InterPro"/>
</dbReference>
<dbReference type="EMBL" id="MBTF01000036">
    <property type="protein sequence ID" value="OOQ57266.1"/>
    <property type="molecule type" value="Genomic_DNA"/>
</dbReference>
<keyword evidence="3" id="KW-0547">Nucleotide-binding</keyword>
<dbReference type="GO" id="GO:0005524">
    <property type="term" value="F:ATP binding"/>
    <property type="evidence" value="ECO:0007669"/>
    <property type="project" value="UniProtKB-KW"/>
</dbReference>
<dbReference type="SUPFAM" id="SSF90123">
    <property type="entry name" value="ABC transporter transmembrane region"/>
    <property type="match status" value="1"/>
</dbReference>
<name>A0A1S9P8G5_9SPHI</name>
<feature type="transmembrane region" description="Helical" evidence="7">
    <location>
        <begin position="20"/>
        <end position="49"/>
    </location>
</feature>
<feature type="transmembrane region" description="Helical" evidence="7">
    <location>
        <begin position="69"/>
        <end position="90"/>
    </location>
</feature>
<dbReference type="Proteomes" id="UP000189739">
    <property type="component" value="Unassembled WGS sequence"/>
</dbReference>
<keyword evidence="4" id="KW-0067">ATP-binding</keyword>
<accession>A0A1S9P8G5</accession>
<dbReference type="PROSITE" id="PS50893">
    <property type="entry name" value="ABC_TRANSPORTER_2"/>
    <property type="match status" value="1"/>
</dbReference>
<dbReference type="Pfam" id="PF00005">
    <property type="entry name" value="ABC_tran"/>
    <property type="match status" value="1"/>
</dbReference>
<dbReference type="InterPro" id="IPR003593">
    <property type="entry name" value="AAA+_ATPase"/>
</dbReference>
<keyword evidence="2 7" id="KW-0812">Transmembrane</keyword>
<dbReference type="InterPro" id="IPR027417">
    <property type="entry name" value="P-loop_NTPase"/>
</dbReference>
<dbReference type="SUPFAM" id="SSF52540">
    <property type="entry name" value="P-loop containing nucleoside triphosphate hydrolases"/>
    <property type="match status" value="1"/>
</dbReference>
<dbReference type="InterPro" id="IPR003439">
    <property type="entry name" value="ABC_transporter-like_ATP-bd"/>
</dbReference>
<feature type="domain" description="ABC transporter" evidence="8">
    <location>
        <begin position="344"/>
        <end position="556"/>
    </location>
</feature>
<evidence type="ECO:0000256" key="2">
    <source>
        <dbReference type="ARBA" id="ARBA00022692"/>
    </source>
</evidence>